<accession>A0A0D2AX51</accession>
<dbReference type="EMBL" id="KN847499">
    <property type="protein sequence ID" value="KIW10990.1"/>
    <property type="molecule type" value="Genomic_DNA"/>
</dbReference>
<dbReference type="GeneID" id="27337372"/>
<feature type="compositionally biased region" description="Low complexity" evidence="1">
    <location>
        <begin position="318"/>
        <end position="327"/>
    </location>
</feature>
<dbReference type="GO" id="GO:0005815">
    <property type="term" value="C:microtubule organizing center"/>
    <property type="evidence" value="ECO:0007669"/>
    <property type="project" value="TreeGrafter"/>
</dbReference>
<dbReference type="Proteomes" id="UP000053328">
    <property type="component" value="Unassembled WGS sequence"/>
</dbReference>
<dbReference type="InterPro" id="IPR027417">
    <property type="entry name" value="P-loop_NTPase"/>
</dbReference>
<keyword evidence="4" id="KW-1185">Reference proteome</keyword>
<protein>
    <recommendedName>
        <fullName evidence="2">Rad51-like C-terminal domain-containing protein</fullName>
    </recommendedName>
</protein>
<feature type="domain" description="Rad51-like C-terminal" evidence="2">
    <location>
        <begin position="129"/>
        <end position="173"/>
    </location>
</feature>
<dbReference type="Pfam" id="PF08423">
    <property type="entry name" value="Rad51"/>
    <property type="match status" value="1"/>
</dbReference>
<evidence type="ECO:0000259" key="2">
    <source>
        <dbReference type="Pfam" id="PF08423"/>
    </source>
</evidence>
<name>A0A0D2AX51_9EURO</name>
<gene>
    <name evidence="3" type="ORF">PV08_10289</name>
</gene>
<dbReference type="SUPFAM" id="SSF52540">
    <property type="entry name" value="P-loop containing nucleoside triphosphate hydrolases"/>
    <property type="match status" value="1"/>
</dbReference>
<dbReference type="InterPro" id="IPR030547">
    <property type="entry name" value="XRCC2"/>
</dbReference>
<proteinExistence type="predicted"/>
<dbReference type="PANTHER" id="PTHR46644:SF2">
    <property type="entry name" value="DNA REPAIR PROTEIN XRCC2"/>
    <property type="match status" value="1"/>
</dbReference>
<dbReference type="GO" id="GO:0033063">
    <property type="term" value="C:Rad51B-Rad51C-Rad51D-XRCC2 complex"/>
    <property type="evidence" value="ECO:0007669"/>
    <property type="project" value="InterPro"/>
</dbReference>
<feature type="region of interest" description="Disordered" evidence="1">
    <location>
        <begin position="310"/>
        <end position="342"/>
    </location>
</feature>
<dbReference type="InterPro" id="IPR013632">
    <property type="entry name" value="Rad51_C"/>
</dbReference>
<feature type="compositionally biased region" description="Polar residues" evidence="1">
    <location>
        <begin position="365"/>
        <end position="374"/>
    </location>
</feature>
<feature type="compositionally biased region" description="Pro residues" evidence="1">
    <location>
        <begin position="331"/>
        <end position="340"/>
    </location>
</feature>
<dbReference type="Gene3D" id="3.40.50.300">
    <property type="entry name" value="P-loop containing nucleotide triphosphate hydrolases"/>
    <property type="match status" value="1"/>
</dbReference>
<reference evidence="3 4" key="1">
    <citation type="submission" date="2015-01" db="EMBL/GenBank/DDBJ databases">
        <title>The Genome Sequence of Exophiala spinifera CBS89968.</title>
        <authorList>
            <consortium name="The Broad Institute Genomics Platform"/>
            <person name="Cuomo C."/>
            <person name="de Hoog S."/>
            <person name="Gorbushina A."/>
            <person name="Stielow B."/>
            <person name="Teixiera M."/>
            <person name="Abouelleil A."/>
            <person name="Chapman S.B."/>
            <person name="Priest M."/>
            <person name="Young S.K."/>
            <person name="Wortman J."/>
            <person name="Nusbaum C."/>
            <person name="Birren B."/>
        </authorList>
    </citation>
    <scope>NUCLEOTIDE SEQUENCE [LARGE SCALE GENOMIC DNA]</scope>
    <source>
        <strain evidence="3 4">CBS 89968</strain>
    </source>
</reference>
<feature type="region of interest" description="Disordered" evidence="1">
    <location>
        <begin position="57"/>
        <end position="114"/>
    </location>
</feature>
<dbReference type="AlphaFoldDB" id="A0A0D2AX51"/>
<organism evidence="3 4">
    <name type="scientific">Exophiala spinifera</name>
    <dbReference type="NCBI Taxonomy" id="91928"/>
    <lineage>
        <taxon>Eukaryota</taxon>
        <taxon>Fungi</taxon>
        <taxon>Dikarya</taxon>
        <taxon>Ascomycota</taxon>
        <taxon>Pezizomycotina</taxon>
        <taxon>Eurotiomycetes</taxon>
        <taxon>Chaetothyriomycetidae</taxon>
        <taxon>Chaetothyriales</taxon>
        <taxon>Herpotrichiellaceae</taxon>
        <taxon>Exophiala</taxon>
    </lineage>
</organism>
<feature type="region of interest" description="Disordered" evidence="1">
    <location>
        <begin position="365"/>
        <end position="421"/>
    </location>
</feature>
<dbReference type="VEuPathDB" id="FungiDB:PV08_10289"/>
<feature type="compositionally biased region" description="Pro residues" evidence="1">
    <location>
        <begin position="403"/>
        <end position="416"/>
    </location>
</feature>
<dbReference type="OrthoDB" id="420422at2759"/>
<dbReference type="PANTHER" id="PTHR46644">
    <property type="entry name" value="DNA REPAIR PROTEIN XRCC2"/>
    <property type="match status" value="1"/>
</dbReference>
<evidence type="ECO:0000256" key="1">
    <source>
        <dbReference type="SAM" id="MobiDB-lite"/>
    </source>
</evidence>
<dbReference type="HOGENOM" id="CLU_046729_0_0_1"/>
<dbReference type="RefSeq" id="XP_016231206.1">
    <property type="nucleotide sequence ID" value="XM_016384604.1"/>
</dbReference>
<feature type="compositionally biased region" description="Low complexity" evidence="1">
    <location>
        <begin position="376"/>
        <end position="402"/>
    </location>
</feature>
<dbReference type="STRING" id="91928.A0A0D2AX51"/>
<dbReference type="GO" id="GO:0000724">
    <property type="term" value="P:double-strand break repair via homologous recombination"/>
    <property type="evidence" value="ECO:0007669"/>
    <property type="project" value="InterPro"/>
</dbReference>
<dbReference type="GO" id="GO:0000400">
    <property type="term" value="F:four-way junction DNA binding"/>
    <property type="evidence" value="ECO:0007669"/>
    <property type="project" value="TreeGrafter"/>
</dbReference>
<evidence type="ECO:0000313" key="3">
    <source>
        <dbReference type="EMBL" id="KIW10990.1"/>
    </source>
</evidence>
<evidence type="ECO:0000313" key="4">
    <source>
        <dbReference type="Proteomes" id="UP000053328"/>
    </source>
</evidence>
<sequence length="519" mass="55784">MSAEQYGARLLEDVQEESLEQFLAEVRLRSHRLPVPHSQDVTTTSFARLHALLDPAGVRNVPGPPTTRQAGLEIPTTHITAPEVDPSGGGGGGEVEGEDERHDISHPHRGYQRLTSPTTTVEITSRKSSCGKTTLLYHLSALAALPKTHGGRESMVVYIDSDGTFSATRLHRTMQHCLLLSLRSSTRAQQQDRQGVDMTAPLGSDKTLHQTVARDALTHVLVFRPQSSTHLIAILDSLPTLLLDRTKHSSIYRPLGLVVLDSALSFYWQDRLDRDMARLQPRMPAAAGAAAAAAAGGGGGGSGVGVGVGTAVPGPSFTETTTTTTRTGAPSLPPPQPSPRPRTSQIIERLQNVQKKFECAVVFSTTTNPNTHTPASKESNTTSTSTTGSVYARPAQNQTPTPIQAPPPPPPPPPNETTPAISPWTAYASLTLHLDKARVPQFAPQMSLEECLRDAEKRFDAVRSARIVATVTKSASTNAGGKRDLEGQRGLQRRQSHGFTFKISDGGCIDFEEEDTTRP</sequence>
<feature type="region of interest" description="Disordered" evidence="1">
    <location>
        <begin position="477"/>
        <end position="499"/>
    </location>
</feature>
<dbReference type="GO" id="GO:0005657">
    <property type="term" value="C:replication fork"/>
    <property type="evidence" value="ECO:0007669"/>
    <property type="project" value="InterPro"/>
</dbReference>
<dbReference type="GO" id="GO:0042148">
    <property type="term" value="P:DNA strand invasion"/>
    <property type="evidence" value="ECO:0007669"/>
    <property type="project" value="TreeGrafter"/>
</dbReference>